<sequence length="325" mass="34666">MVGVLVRFSRWGRVRWVRAVLAGLYVVTLAAAVPRGAGGHGREGSWSSEEARRFWGPTRMEQSVDGSGSDSGSDSGGSDDGAGGAAPPAQRITGSARHFDGVPSVGVLFSVGEDMRDHHCTASVVHSPKGNLIVTAGHCSVGSDAAFVPDYRAGADRQPYGVWAVDRAFVDPRRSDTGPGSDLDFAFATLRPDGRGRQVERVTGANRLVRTPGYVNRVTVIGYPDADDDPADRAIRCTAMTTRLDDRRQLRMRCDGYVSGTSGSPWLTHFDERTKTGDLVGVLGGLNGGGPDGDESAQISYSPVNDDEIFKLYLDAINGREPQRA</sequence>
<feature type="compositionally biased region" description="Gly residues" evidence="1">
    <location>
        <begin position="74"/>
        <end position="84"/>
    </location>
</feature>
<evidence type="ECO:0000256" key="1">
    <source>
        <dbReference type="SAM" id="MobiDB-lite"/>
    </source>
</evidence>
<comment type="caution">
    <text evidence="2">The sequence shown here is derived from an EMBL/GenBank/DDBJ whole genome shotgun (WGS) entry which is preliminary data.</text>
</comment>
<dbReference type="GO" id="GO:0016787">
    <property type="term" value="F:hydrolase activity"/>
    <property type="evidence" value="ECO:0007669"/>
    <property type="project" value="UniProtKB-KW"/>
</dbReference>
<evidence type="ECO:0000313" key="2">
    <source>
        <dbReference type="EMBL" id="MFC5143882.1"/>
    </source>
</evidence>
<reference evidence="3" key="1">
    <citation type="journal article" date="2019" name="Int. J. Syst. Evol. Microbiol.">
        <title>The Global Catalogue of Microorganisms (GCM) 10K type strain sequencing project: providing services to taxonomists for standard genome sequencing and annotation.</title>
        <authorList>
            <consortium name="The Broad Institute Genomics Platform"/>
            <consortium name="The Broad Institute Genome Sequencing Center for Infectious Disease"/>
            <person name="Wu L."/>
            <person name="Ma J."/>
        </authorList>
    </citation>
    <scope>NUCLEOTIDE SEQUENCE [LARGE SCALE GENOMIC DNA]</scope>
    <source>
        <strain evidence="3">CGMCC 4.1641</strain>
    </source>
</reference>
<accession>A0ABV9ZUP1</accession>
<dbReference type="Proteomes" id="UP001596222">
    <property type="component" value="Unassembled WGS sequence"/>
</dbReference>
<dbReference type="EC" id="3.4.21.-" evidence="2"/>
<dbReference type="InterPro" id="IPR009003">
    <property type="entry name" value="Peptidase_S1_PA"/>
</dbReference>
<dbReference type="InterPro" id="IPR018114">
    <property type="entry name" value="TRYPSIN_HIS"/>
</dbReference>
<dbReference type="EMBL" id="JBHSKJ010000002">
    <property type="protein sequence ID" value="MFC5143882.1"/>
    <property type="molecule type" value="Genomic_DNA"/>
</dbReference>
<dbReference type="InterPro" id="IPR043504">
    <property type="entry name" value="Peptidase_S1_PA_chymotrypsin"/>
</dbReference>
<feature type="region of interest" description="Disordered" evidence="1">
    <location>
        <begin position="35"/>
        <end position="98"/>
    </location>
</feature>
<gene>
    <name evidence="2" type="ORF">ACFPP6_04145</name>
</gene>
<dbReference type="SUPFAM" id="SSF50494">
    <property type="entry name" value="Trypsin-like serine proteases"/>
    <property type="match status" value="1"/>
</dbReference>
<evidence type="ECO:0000313" key="3">
    <source>
        <dbReference type="Proteomes" id="UP001596222"/>
    </source>
</evidence>
<name>A0ABV9ZUP1_9ACTN</name>
<dbReference type="Gene3D" id="2.40.10.10">
    <property type="entry name" value="Trypsin-like serine proteases"/>
    <property type="match status" value="2"/>
</dbReference>
<keyword evidence="3" id="KW-1185">Reference proteome</keyword>
<organism evidence="2 3">
    <name type="scientific">Streptomyces aureoversilis</name>
    <dbReference type="NCBI Taxonomy" id="67277"/>
    <lineage>
        <taxon>Bacteria</taxon>
        <taxon>Bacillati</taxon>
        <taxon>Actinomycetota</taxon>
        <taxon>Actinomycetes</taxon>
        <taxon>Kitasatosporales</taxon>
        <taxon>Streptomycetaceae</taxon>
        <taxon>Streptomyces</taxon>
    </lineage>
</organism>
<protein>
    <submittedName>
        <fullName evidence="2">Trypsin-like serine peptidase</fullName>
        <ecNumber evidence="2">3.4.21.-</ecNumber>
    </submittedName>
</protein>
<keyword evidence="2" id="KW-0378">Hydrolase</keyword>
<proteinExistence type="predicted"/>
<dbReference type="PROSITE" id="PS00134">
    <property type="entry name" value="TRYPSIN_HIS"/>
    <property type="match status" value="1"/>
</dbReference>
<dbReference type="RefSeq" id="WP_382037323.1">
    <property type="nucleotide sequence ID" value="NZ_JBHSKJ010000002.1"/>
</dbReference>